<feature type="transmembrane region" description="Helical" evidence="3">
    <location>
        <begin position="159"/>
        <end position="183"/>
    </location>
</feature>
<dbReference type="InterPro" id="IPR000160">
    <property type="entry name" value="GGDEF_dom"/>
</dbReference>
<dbReference type="EMBL" id="JAVDXU010000002">
    <property type="protein sequence ID" value="MDR7269926.1"/>
    <property type="molecule type" value="Genomic_DNA"/>
</dbReference>
<dbReference type="EC" id="2.7.7.65" evidence="1"/>
<feature type="domain" description="GGDEF" evidence="4">
    <location>
        <begin position="256"/>
        <end position="388"/>
    </location>
</feature>
<evidence type="ECO:0000313" key="5">
    <source>
        <dbReference type="EMBL" id="MDR7269926.1"/>
    </source>
</evidence>
<dbReference type="Pfam" id="PF00990">
    <property type="entry name" value="GGDEF"/>
    <property type="match status" value="1"/>
</dbReference>
<name>A0ABU1YM43_ROSSA</name>
<evidence type="ECO:0000313" key="6">
    <source>
        <dbReference type="Proteomes" id="UP001180453"/>
    </source>
</evidence>
<dbReference type="PANTHER" id="PTHR45138">
    <property type="entry name" value="REGULATORY COMPONENTS OF SENSORY TRANSDUCTION SYSTEM"/>
    <property type="match status" value="1"/>
</dbReference>
<dbReference type="RefSeq" id="WP_310265304.1">
    <property type="nucleotide sequence ID" value="NZ_JAVDXU010000002.1"/>
</dbReference>
<feature type="transmembrane region" description="Helical" evidence="3">
    <location>
        <begin position="71"/>
        <end position="90"/>
    </location>
</feature>
<evidence type="ECO:0000256" key="3">
    <source>
        <dbReference type="SAM" id="Phobius"/>
    </source>
</evidence>
<dbReference type="InterPro" id="IPR029787">
    <property type="entry name" value="Nucleotide_cyclase"/>
</dbReference>
<protein>
    <recommendedName>
        <fullName evidence="1">diguanylate cyclase</fullName>
        <ecNumber evidence="1">2.7.7.65</ecNumber>
    </recommendedName>
</protein>
<dbReference type="PANTHER" id="PTHR45138:SF9">
    <property type="entry name" value="DIGUANYLATE CYCLASE DGCM-RELATED"/>
    <property type="match status" value="1"/>
</dbReference>
<dbReference type="SMART" id="SM00267">
    <property type="entry name" value="GGDEF"/>
    <property type="match status" value="1"/>
</dbReference>
<dbReference type="PROSITE" id="PS50887">
    <property type="entry name" value="GGDEF"/>
    <property type="match status" value="1"/>
</dbReference>
<evidence type="ECO:0000256" key="1">
    <source>
        <dbReference type="ARBA" id="ARBA00012528"/>
    </source>
</evidence>
<dbReference type="Gene3D" id="3.30.70.270">
    <property type="match status" value="1"/>
</dbReference>
<feature type="transmembrane region" description="Helical" evidence="3">
    <location>
        <begin position="128"/>
        <end position="147"/>
    </location>
</feature>
<dbReference type="InterPro" id="IPR050469">
    <property type="entry name" value="Diguanylate_Cyclase"/>
</dbReference>
<dbReference type="InterPro" id="IPR043128">
    <property type="entry name" value="Rev_trsase/Diguanyl_cyclase"/>
</dbReference>
<evidence type="ECO:0000256" key="2">
    <source>
        <dbReference type="ARBA" id="ARBA00034247"/>
    </source>
</evidence>
<feature type="transmembrane region" description="Helical" evidence="3">
    <location>
        <begin position="43"/>
        <end position="65"/>
    </location>
</feature>
<feature type="transmembrane region" description="Helical" evidence="3">
    <location>
        <begin position="195"/>
        <end position="216"/>
    </location>
</feature>
<keyword evidence="3" id="KW-1133">Transmembrane helix</keyword>
<accession>A0ABU1YM43</accession>
<feature type="transmembrane region" description="Helical" evidence="3">
    <location>
        <begin position="17"/>
        <end position="36"/>
    </location>
</feature>
<keyword evidence="3" id="KW-0472">Membrane</keyword>
<dbReference type="NCBIfam" id="TIGR00254">
    <property type="entry name" value="GGDEF"/>
    <property type="match status" value="1"/>
</dbReference>
<gene>
    <name evidence="5" type="ORF">J2X20_002584</name>
</gene>
<dbReference type="CDD" id="cd01949">
    <property type="entry name" value="GGDEF"/>
    <property type="match status" value="1"/>
</dbReference>
<keyword evidence="6" id="KW-1185">Reference proteome</keyword>
<proteinExistence type="predicted"/>
<feature type="transmembrane region" description="Helical" evidence="3">
    <location>
        <begin position="102"/>
        <end position="122"/>
    </location>
</feature>
<reference evidence="5 6" key="1">
    <citation type="submission" date="2023-07" db="EMBL/GenBank/DDBJ databases">
        <title>Sorghum-associated microbial communities from plants grown in Nebraska, USA.</title>
        <authorList>
            <person name="Schachtman D."/>
        </authorList>
    </citation>
    <scope>NUCLEOTIDE SEQUENCE [LARGE SCALE GENOMIC DNA]</scope>
    <source>
        <strain evidence="5 6">BE314</strain>
    </source>
</reference>
<organism evidence="5 6">
    <name type="scientific">Roseateles saccharophilus</name>
    <name type="common">Pseudomonas saccharophila</name>
    <dbReference type="NCBI Taxonomy" id="304"/>
    <lineage>
        <taxon>Bacteria</taxon>
        <taxon>Pseudomonadati</taxon>
        <taxon>Pseudomonadota</taxon>
        <taxon>Betaproteobacteria</taxon>
        <taxon>Burkholderiales</taxon>
        <taxon>Sphaerotilaceae</taxon>
        <taxon>Roseateles</taxon>
    </lineage>
</organism>
<dbReference type="SUPFAM" id="SSF55073">
    <property type="entry name" value="Nucleotide cyclase"/>
    <property type="match status" value="1"/>
</dbReference>
<evidence type="ECO:0000259" key="4">
    <source>
        <dbReference type="PROSITE" id="PS50887"/>
    </source>
</evidence>
<keyword evidence="3" id="KW-0812">Transmembrane</keyword>
<comment type="catalytic activity">
    <reaction evidence="2">
        <text>2 GTP = 3',3'-c-di-GMP + 2 diphosphate</text>
        <dbReference type="Rhea" id="RHEA:24898"/>
        <dbReference type="ChEBI" id="CHEBI:33019"/>
        <dbReference type="ChEBI" id="CHEBI:37565"/>
        <dbReference type="ChEBI" id="CHEBI:58805"/>
        <dbReference type="EC" id="2.7.7.65"/>
    </reaction>
</comment>
<sequence length="388" mass="41741">MSAITMEPLHADTLLRVFQLVTTMLALATLGGAWHLKGERALWFWAGAFAAAALTQAARVAFIALDAPRTLWVVGHLGSPLSALMVLLGLRVYLGLPLRCRWPVLFTALACMGSFALTAWTGQFWPSLTLTLLAAAMLTMPAAHAALQAWRDQRGFPLGLLGLDLLLTAVVEVARGLAVSPLIAENRAELAQYNAVGLFAIIALLIGQALAMLLLLQDRALRQIERLIEIDVLTGLLNRRGFDERLRRLLKRGAPRPLLLAVLDVDHFKRINDTHGHAVGDAVLSGVGARLHEALRPLDLAVRLGGEEFAVIWLNPEAGGELRLGERLREVIGGQPFLTVAGPLAVTVSVGVAPATGPDEAPEALFSRADAALYEAKRGGRNRVVLAR</sequence>
<comment type="caution">
    <text evidence="5">The sequence shown here is derived from an EMBL/GenBank/DDBJ whole genome shotgun (WGS) entry which is preliminary data.</text>
</comment>
<dbReference type="Proteomes" id="UP001180453">
    <property type="component" value="Unassembled WGS sequence"/>
</dbReference>